<accession>A0A2V5K025</accession>
<feature type="domain" description="Transcription regulator PadR N-terminal" evidence="2">
    <location>
        <begin position="10"/>
        <end position="59"/>
    </location>
</feature>
<dbReference type="InterPro" id="IPR036390">
    <property type="entry name" value="WH_DNA-bd_sf"/>
</dbReference>
<dbReference type="Gene3D" id="1.10.10.10">
    <property type="entry name" value="Winged helix-like DNA-binding domain superfamily/Winged helix DNA-binding domain"/>
    <property type="match status" value="1"/>
</dbReference>
<feature type="transmembrane region" description="Helical" evidence="1">
    <location>
        <begin position="112"/>
        <end position="131"/>
    </location>
</feature>
<evidence type="ECO:0000313" key="4">
    <source>
        <dbReference type="Proteomes" id="UP000247476"/>
    </source>
</evidence>
<dbReference type="InterPro" id="IPR036388">
    <property type="entry name" value="WH-like_DNA-bd_sf"/>
</dbReference>
<evidence type="ECO:0000256" key="1">
    <source>
        <dbReference type="SAM" id="Phobius"/>
    </source>
</evidence>
<protein>
    <recommendedName>
        <fullName evidence="2">Transcription regulator PadR N-terminal domain-containing protein</fullName>
    </recommendedName>
</protein>
<reference evidence="3 4" key="1">
    <citation type="submission" date="2018-05" db="EMBL/GenBank/DDBJ databases">
        <title>Paenibacillus flagellatus sp. nov., isolated from selenium mineral soil.</title>
        <authorList>
            <person name="Dai X."/>
        </authorList>
    </citation>
    <scope>NUCLEOTIDE SEQUENCE [LARGE SCALE GENOMIC DNA]</scope>
    <source>
        <strain evidence="3 4">DXL2</strain>
    </source>
</reference>
<sequence length="141" mass="15773">MRTNKSYYALLGLLAFGPHSGYDVKRRIEQQLSHFWSESYGQIYPNLKKLVEEGLATTNVLVMGLMYQATKSLYLSIGFHFAWDFYSKLMGEGDTPGLLVYSVRTDSLNDKTALVCLPLLAALAIVVGWIGSRARSRSRSA</sequence>
<name>A0A2V5K025_9BACL</name>
<dbReference type="AlphaFoldDB" id="A0A2V5K025"/>
<dbReference type="Proteomes" id="UP000247476">
    <property type="component" value="Unassembled WGS sequence"/>
</dbReference>
<dbReference type="PANTHER" id="PTHR43252">
    <property type="entry name" value="TRANSCRIPTIONAL REGULATOR YQJI"/>
    <property type="match status" value="1"/>
</dbReference>
<keyword evidence="1" id="KW-0812">Transmembrane</keyword>
<gene>
    <name evidence="3" type="ORF">DLM86_20295</name>
</gene>
<keyword evidence="1" id="KW-1133">Transmembrane helix</keyword>
<dbReference type="PANTHER" id="PTHR43252:SF6">
    <property type="entry name" value="NEGATIVE TRANSCRIPTION REGULATOR PADR"/>
    <property type="match status" value="1"/>
</dbReference>
<dbReference type="RefSeq" id="WP_110841889.1">
    <property type="nucleotide sequence ID" value="NZ_QJVJ01000009.1"/>
</dbReference>
<keyword evidence="1" id="KW-0472">Membrane</keyword>
<keyword evidence="4" id="KW-1185">Reference proteome</keyword>
<dbReference type="SUPFAM" id="SSF46785">
    <property type="entry name" value="Winged helix' DNA-binding domain"/>
    <property type="match status" value="1"/>
</dbReference>
<comment type="caution">
    <text evidence="3">The sequence shown here is derived from an EMBL/GenBank/DDBJ whole genome shotgun (WGS) entry which is preliminary data.</text>
</comment>
<dbReference type="Pfam" id="PF03551">
    <property type="entry name" value="PadR"/>
    <property type="match status" value="1"/>
</dbReference>
<proteinExistence type="predicted"/>
<dbReference type="OrthoDB" id="9783723at2"/>
<organism evidence="3 4">
    <name type="scientific">Paenibacillus flagellatus</name>
    <dbReference type="NCBI Taxonomy" id="2211139"/>
    <lineage>
        <taxon>Bacteria</taxon>
        <taxon>Bacillati</taxon>
        <taxon>Bacillota</taxon>
        <taxon>Bacilli</taxon>
        <taxon>Bacillales</taxon>
        <taxon>Paenibacillaceae</taxon>
        <taxon>Paenibacillus</taxon>
    </lineage>
</organism>
<dbReference type="InterPro" id="IPR005149">
    <property type="entry name" value="Tscrpt_reg_PadR_N"/>
</dbReference>
<dbReference type="EMBL" id="QJVJ01000009">
    <property type="protein sequence ID" value="PYI52519.1"/>
    <property type="molecule type" value="Genomic_DNA"/>
</dbReference>
<evidence type="ECO:0000313" key="3">
    <source>
        <dbReference type="EMBL" id="PYI52519.1"/>
    </source>
</evidence>
<evidence type="ECO:0000259" key="2">
    <source>
        <dbReference type="Pfam" id="PF03551"/>
    </source>
</evidence>